<dbReference type="InParanoid" id="A0A1I1VF42"/>
<accession>A0A1I1VF42</accession>
<dbReference type="Proteomes" id="UP000181976">
    <property type="component" value="Unassembled WGS sequence"/>
</dbReference>
<dbReference type="PROSITE" id="PS51257">
    <property type="entry name" value="PROKAR_LIPOPROTEIN"/>
    <property type="match status" value="1"/>
</dbReference>
<protein>
    <submittedName>
        <fullName evidence="1">Uncharacterized protein</fullName>
    </submittedName>
</protein>
<keyword evidence="2" id="KW-1185">Reference proteome</keyword>
<gene>
    <name evidence="1" type="ORF">SAMN05444380_102121</name>
</gene>
<reference evidence="1 2" key="1">
    <citation type="submission" date="2016-10" db="EMBL/GenBank/DDBJ databases">
        <authorList>
            <person name="de Groot N.N."/>
        </authorList>
    </citation>
    <scope>NUCLEOTIDE SEQUENCE [LARGE SCALE GENOMIC DNA]</scope>
    <source>
        <strain evidence="1 2">DSM 19012</strain>
    </source>
</reference>
<dbReference type="eggNOG" id="ENOG50312R4">
    <property type="taxonomic scope" value="Bacteria"/>
</dbReference>
<evidence type="ECO:0000313" key="2">
    <source>
        <dbReference type="Proteomes" id="UP000181976"/>
    </source>
</evidence>
<name>A0A1I1VF42_9BACT</name>
<dbReference type="AlphaFoldDB" id="A0A1I1VF42"/>
<sequence length="282" mass="32408">MVVMKEMVVFSLFVFFLFTSCSPVYYQVFEAEPTTEDIIKQTNALVYEDENCRISYDFWDEYGDMSFRVVNKTEQMLYLDLGKSFFVLNGRAYDYYQQRVFSFTSGTSVSSTKGALASKSLTGMDYTGWLLSGTLSSQVATAMAASKSNSVSIIEKQIICIPAQTSKKISEFSIYDSRIRDCDLLLFPKRKEVSTIKFTIDNSPVVFENRLVYRMGDGPEQSLIHRFFVSGITNMHKNKFIGLKTETFCGQEGVNEKEYFRYSSPDKFYISYEKTGLVNWKH</sequence>
<organism evidence="1 2">
    <name type="scientific">Thermophagus xiamenensis</name>
    <dbReference type="NCBI Taxonomy" id="385682"/>
    <lineage>
        <taxon>Bacteria</taxon>
        <taxon>Pseudomonadati</taxon>
        <taxon>Bacteroidota</taxon>
        <taxon>Bacteroidia</taxon>
        <taxon>Marinilabiliales</taxon>
        <taxon>Marinilabiliaceae</taxon>
        <taxon>Thermophagus</taxon>
    </lineage>
</organism>
<proteinExistence type="predicted"/>
<dbReference type="EMBL" id="FONA01000002">
    <property type="protein sequence ID" value="SFD80578.1"/>
    <property type="molecule type" value="Genomic_DNA"/>
</dbReference>
<evidence type="ECO:0000313" key="1">
    <source>
        <dbReference type="EMBL" id="SFD80578.1"/>
    </source>
</evidence>